<accession>A0A2Z2P745</accession>
<dbReference type="InterPro" id="IPR021236">
    <property type="entry name" value="Uncharacterised_YfdX"/>
</dbReference>
<dbReference type="Pfam" id="PF10938">
    <property type="entry name" value="YfdX"/>
    <property type="match status" value="1"/>
</dbReference>
<feature type="region of interest" description="Disordered" evidence="1">
    <location>
        <begin position="46"/>
        <end position="70"/>
    </location>
</feature>
<feature type="signal peptide" evidence="2">
    <location>
        <begin position="1"/>
        <end position="29"/>
    </location>
</feature>
<protein>
    <recommendedName>
        <fullName evidence="5">YfdX protein</fullName>
    </recommendedName>
</protein>
<feature type="chain" id="PRO_5016236185" description="YfdX protein" evidence="2">
    <location>
        <begin position="30"/>
        <end position="253"/>
    </location>
</feature>
<reference evidence="3 4" key="1">
    <citation type="submission" date="2016-12" db="EMBL/GenBank/DDBJ databases">
        <authorList>
            <person name="Song W.-J."/>
            <person name="Kurnit D.M."/>
        </authorList>
    </citation>
    <scope>NUCLEOTIDE SEQUENCE [LARGE SCALE GENOMIC DNA]</scope>
    <source>
        <strain evidence="3 4">IMCC3135</strain>
    </source>
</reference>
<organism evidence="3 4">
    <name type="scientific">Granulosicoccus antarcticus IMCC3135</name>
    <dbReference type="NCBI Taxonomy" id="1192854"/>
    <lineage>
        <taxon>Bacteria</taxon>
        <taxon>Pseudomonadati</taxon>
        <taxon>Pseudomonadota</taxon>
        <taxon>Gammaproteobacteria</taxon>
        <taxon>Chromatiales</taxon>
        <taxon>Granulosicoccaceae</taxon>
        <taxon>Granulosicoccus</taxon>
    </lineage>
</organism>
<evidence type="ECO:0000256" key="2">
    <source>
        <dbReference type="SAM" id="SignalP"/>
    </source>
</evidence>
<evidence type="ECO:0008006" key="5">
    <source>
        <dbReference type="Google" id="ProtNLM"/>
    </source>
</evidence>
<dbReference type="RefSeq" id="WP_157736314.1">
    <property type="nucleotide sequence ID" value="NZ_CP018632.1"/>
</dbReference>
<dbReference type="KEGG" id="gai:IMCC3135_28110"/>
<evidence type="ECO:0000313" key="4">
    <source>
        <dbReference type="Proteomes" id="UP000250079"/>
    </source>
</evidence>
<dbReference type="Gene3D" id="6.10.250.2140">
    <property type="match status" value="1"/>
</dbReference>
<dbReference type="AlphaFoldDB" id="A0A2Z2P745"/>
<gene>
    <name evidence="3" type="ORF">IMCC3135_28110</name>
</gene>
<dbReference type="OrthoDB" id="6506866at2"/>
<keyword evidence="2" id="KW-0732">Signal</keyword>
<dbReference type="Proteomes" id="UP000250079">
    <property type="component" value="Chromosome"/>
</dbReference>
<feature type="compositionally biased region" description="Low complexity" evidence="1">
    <location>
        <begin position="54"/>
        <end position="70"/>
    </location>
</feature>
<proteinExistence type="predicted"/>
<sequence length="253" mass="26695">MNPRKQLLTLAIAGILGSSTLILGSSAFAQSTTPATDKPVAEVVTPAPSDVAQSTKAATETTATEAEKIASSNEAKPSLIKTVDEAYKALQEIRGARMAIFNGSPEQAVKLTGEARTDLAAANDSMQENALATQKKVDDNETYIPFDTSMSLAEGFVPDEAKQAALTKANEHLAKGEKQHAVEALKLGNIDVAVSAAMIPASNSLKHVDEAVKLLNEKKYYEANLALKAVEDSVLIETYDINSIPVQGVAKQG</sequence>
<name>A0A2Z2P745_9GAMM</name>
<evidence type="ECO:0000313" key="3">
    <source>
        <dbReference type="EMBL" id="ASJ75674.1"/>
    </source>
</evidence>
<dbReference type="Gene3D" id="1.20.120.1940">
    <property type="entry name" value="YfdX protein domain"/>
    <property type="match status" value="1"/>
</dbReference>
<evidence type="ECO:0000256" key="1">
    <source>
        <dbReference type="SAM" id="MobiDB-lite"/>
    </source>
</evidence>
<dbReference type="EMBL" id="CP018632">
    <property type="protein sequence ID" value="ASJ75674.1"/>
    <property type="molecule type" value="Genomic_DNA"/>
</dbReference>
<keyword evidence="4" id="KW-1185">Reference proteome</keyword>